<evidence type="ECO:0000256" key="5">
    <source>
        <dbReference type="ARBA" id="ARBA00022691"/>
    </source>
</evidence>
<dbReference type="AlphaFoldDB" id="A0AAJ5Z018"/>
<evidence type="ECO:0000313" key="12">
    <source>
        <dbReference type="Proteomes" id="UP001219567"/>
    </source>
</evidence>
<evidence type="ECO:0000256" key="6">
    <source>
        <dbReference type="ARBA" id="ARBA00031792"/>
    </source>
</evidence>
<evidence type="ECO:0000256" key="7">
    <source>
        <dbReference type="ARBA" id="ARBA00032166"/>
    </source>
</evidence>
<feature type="region of interest" description="Disordered" evidence="9">
    <location>
        <begin position="1"/>
        <end position="90"/>
    </location>
</feature>
<dbReference type="GO" id="GO:0002939">
    <property type="term" value="P:tRNA N1-guanine methylation"/>
    <property type="evidence" value="ECO:0007669"/>
    <property type="project" value="TreeGrafter"/>
</dbReference>
<evidence type="ECO:0000256" key="9">
    <source>
        <dbReference type="SAM" id="MobiDB-lite"/>
    </source>
</evidence>
<sequence length="358" mass="39902">MDPCKEANVPEEQRPRLPLVTITDPRSGEKVQVSKTAAKKLTKRVQRQEHKEATKQERRAKERQRRKEKQLQLREERKKNPLPAAAKPAKKPAIAFNANLVVDLGFDDLMTAEEATSLAAQLGYLYGENRTSSAPFQQLIFTGAGDISGTSLGFAAPHGAAHHFPASSTKDSSLFHDRVGVQMETKNRGSWHRWSRVVLKEYGGIQGLSQPPNSICDLSDMVYLTADSDHTLHELQEGKTYIIGGIVDRNRYKHLCAKKAERLEIPTARLPIEPAYLGQAMNARKVLTVNQVFAILVGWTETRDWKAALQRGLPSRKFQNNAEERSNDAILNDTPSNIPPGSVQRDTNPEEVPTGPCE</sequence>
<accession>A0AAJ5Z018</accession>
<keyword evidence="4 11" id="KW-0808">Transferase</keyword>
<name>A0AAJ5Z018_9BASI</name>
<comment type="catalytic activity">
    <reaction evidence="8">
        <text>guanosine(9) in tRNA + S-adenosyl-L-methionine = N(1)-methylguanosine(9) in tRNA + S-adenosyl-L-homocysteine + H(+)</text>
        <dbReference type="Rhea" id="RHEA:43156"/>
        <dbReference type="Rhea" id="RHEA-COMP:10367"/>
        <dbReference type="Rhea" id="RHEA-COMP:10368"/>
        <dbReference type="ChEBI" id="CHEBI:15378"/>
        <dbReference type="ChEBI" id="CHEBI:57856"/>
        <dbReference type="ChEBI" id="CHEBI:59789"/>
        <dbReference type="ChEBI" id="CHEBI:73542"/>
        <dbReference type="ChEBI" id="CHEBI:74269"/>
        <dbReference type="EC" id="2.1.1.221"/>
    </reaction>
</comment>
<dbReference type="PANTHER" id="PTHR13563:SF13">
    <property type="entry name" value="TRNA METHYLTRANSFERASE 10 HOMOLOG A"/>
    <property type="match status" value="1"/>
</dbReference>
<dbReference type="InterPro" id="IPR038459">
    <property type="entry name" value="MT_TRM10-typ_sf"/>
</dbReference>
<feature type="domain" description="SAM-dependent MTase TRM10-type" evidence="10">
    <location>
        <begin position="86"/>
        <end position="320"/>
    </location>
</feature>
<proteinExistence type="predicted"/>
<dbReference type="GO" id="GO:0052905">
    <property type="term" value="F:tRNA (guanosine(9)-N1)-methyltransferase activity"/>
    <property type="evidence" value="ECO:0007669"/>
    <property type="project" value="UniProtKB-EC"/>
</dbReference>
<evidence type="ECO:0000256" key="3">
    <source>
        <dbReference type="ARBA" id="ARBA00022603"/>
    </source>
</evidence>
<evidence type="ECO:0000256" key="1">
    <source>
        <dbReference type="ARBA" id="ARBA00012797"/>
    </source>
</evidence>
<dbReference type="CDD" id="cd18089">
    <property type="entry name" value="SPOUT_Trm10-like"/>
    <property type="match status" value="1"/>
</dbReference>
<dbReference type="GO" id="GO:0000049">
    <property type="term" value="F:tRNA binding"/>
    <property type="evidence" value="ECO:0007669"/>
    <property type="project" value="TreeGrafter"/>
</dbReference>
<dbReference type="EMBL" id="CP119947">
    <property type="protein sequence ID" value="WFD00688.1"/>
    <property type="molecule type" value="Genomic_DNA"/>
</dbReference>
<evidence type="ECO:0000256" key="4">
    <source>
        <dbReference type="ARBA" id="ARBA00022679"/>
    </source>
</evidence>
<gene>
    <name evidence="11" type="primary">TRM10</name>
    <name evidence="11" type="ORF">MYAM1_003440</name>
</gene>
<evidence type="ECO:0000256" key="2">
    <source>
        <dbReference type="ARBA" id="ARBA00020451"/>
    </source>
</evidence>
<dbReference type="InterPro" id="IPR007356">
    <property type="entry name" value="tRNA_m1G_MeTrfase_euk"/>
</dbReference>
<protein>
    <recommendedName>
        <fullName evidence="2">tRNA (guanine(9)-N1)-methyltransferase</fullName>
        <ecNumber evidence="1">2.1.1.221</ecNumber>
    </recommendedName>
    <alternativeName>
        <fullName evidence="7">tRNA methyltransferase 10</fullName>
    </alternativeName>
    <alternativeName>
        <fullName evidence="6">tRNA(m1G9)-methyltransferase</fullName>
    </alternativeName>
</protein>
<dbReference type="EC" id="2.1.1.221" evidence="1"/>
<keyword evidence="3 11" id="KW-0489">Methyltransferase</keyword>
<dbReference type="PROSITE" id="PS51675">
    <property type="entry name" value="SAM_MT_TRM10"/>
    <property type="match status" value="1"/>
</dbReference>
<keyword evidence="12" id="KW-1185">Reference proteome</keyword>
<organism evidence="11 12">
    <name type="scientific">Malassezia yamatoensis</name>
    <dbReference type="NCBI Taxonomy" id="253288"/>
    <lineage>
        <taxon>Eukaryota</taxon>
        <taxon>Fungi</taxon>
        <taxon>Dikarya</taxon>
        <taxon>Basidiomycota</taxon>
        <taxon>Ustilaginomycotina</taxon>
        <taxon>Malasseziomycetes</taxon>
        <taxon>Malasseziales</taxon>
        <taxon>Malasseziaceae</taxon>
        <taxon>Malassezia</taxon>
    </lineage>
</organism>
<evidence type="ECO:0000313" key="11">
    <source>
        <dbReference type="EMBL" id="WFD00688.1"/>
    </source>
</evidence>
<evidence type="ECO:0000259" key="10">
    <source>
        <dbReference type="PROSITE" id="PS51675"/>
    </source>
</evidence>
<dbReference type="InterPro" id="IPR028564">
    <property type="entry name" value="MT_TRM10-typ"/>
</dbReference>
<keyword evidence="5" id="KW-0949">S-adenosyl-L-methionine</keyword>
<feature type="compositionally biased region" description="Low complexity" evidence="9">
    <location>
        <begin position="81"/>
        <end position="90"/>
    </location>
</feature>
<dbReference type="Proteomes" id="UP001219567">
    <property type="component" value="Chromosome 5"/>
</dbReference>
<evidence type="ECO:0000256" key="8">
    <source>
        <dbReference type="ARBA" id="ARBA00048434"/>
    </source>
</evidence>
<dbReference type="Gene3D" id="3.40.1280.30">
    <property type="match status" value="1"/>
</dbReference>
<feature type="region of interest" description="Disordered" evidence="9">
    <location>
        <begin position="318"/>
        <end position="358"/>
    </location>
</feature>
<feature type="compositionally biased region" description="Basic and acidic residues" evidence="9">
    <location>
        <begin position="46"/>
        <end position="60"/>
    </location>
</feature>
<dbReference type="GO" id="GO:0005634">
    <property type="term" value="C:nucleus"/>
    <property type="evidence" value="ECO:0007669"/>
    <property type="project" value="TreeGrafter"/>
</dbReference>
<dbReference type="PANTHER" id="PTHR13563">
    <property type="entry name" value="TRNA (GUANINE-9-) METHYLTRANSFERASE"/>
    <property type="match status" value="1"/>
</dbReference>
<feature type="compositionally biased region" description="Basic and acidic residues" evidence="9">
    <location>
        <begin position="69"/>
        <end position="79"/>
    </location>
</feature>
<reference evidence="11 12" key="1">
    <citation type="submission" date="2023-03" db="EMBL/GenBank/DDBJ databases">
        <title>Mating type loci evolution in Malassezia.</title>
        <authorList>
            <person name="Coelho M.A."/>
        </authorList>
    </citation>
    <scope>NUCLEOTIDE SEQUENCE [LARGE SCALE GENOMIC DNA]</scope>
    <source>
        <strain evidence="11 12">CBS 9725</strain>
    </source>
</reference>